<dbReference type="RefSeq" id="WP_130512831.1">
    <property type="nucleotide sequence ID" value="NZ_SHKY01000001.1"/>
</dbReference>
<evidence type="ECO:0000256" key="2">
    <source>
        <dbReference type="SAM" id="Phobius"/>
    </source>
</evidence>
<keyword evidence="2" id="KW-1133">Transmembrane helix</keyword>
<feature type="transmembrane region" description="Helical" evidence="2">
    <location>
        <begin position="45"/>
        <end position="63"/>
    </location>
</feature>
<dbReference type="AlphaFoldDB" id="A0A4Q7ZV71"/>
<feature type="region of interest" description="Disordered" evidence="1">
    <location>
        <begin position="60"/>
        <end position="80"/>
    </location>
</feature>
<gene>
    <name evidence="3" type="ORF">EV385_6436</name>
</gene>
<keyword evidence="2" id="KW-0812">Transmembrane</keyword>
<reference evidence="3 4" key="1">
    <citation type="submission" date="2019-02" db="EMBL/GenBank/DDBJ databases">
        <title>Sequencing the genomes of 1000 actinobacteria strains.</title>
        <authorList>
            <person name="Klenk H.-P."/>
        </authorList>
    </citation>
    <scope>NUCLEOTIDE SEQUENCE [LARGE SCALE GENOMIC DNA]</scope>
    <source>
        <strain evidence="3 4">DSM 45162</strain>
    </source>
</reference>
<evidence type="ECO:0000313" key="4">
    <source>
        <dbReference type="Proteomes" id="UP000292564"/>
    </source>
</evidence>
<protein>
    <recommendedName>
        <fullName evidence="5">DUF3099 family protein</fullName>
    </recommendedName>
</protein>
<dbReference type="Proteomes" id="UP000292564">
    <property type="component" value="Unassembled WGS sequence"/>
</dbReference>
<evidence type="ECO:0000313" key="3">
    <source>
        <dbReference type="EMBL" id="RZU54485.1"/>
    </source>
</evidence>
<organism evidence="3 4">
    <name type="scientific">Krasilnikovia cinnamomea</name>
    <dbReference type="NCBI Taxonomy" id="349313"/>
    <lineage>
        <taxon>Bacteria</taxon>
        <taxon>Bacillati</taxon>
        <taxon>Actinomycetota</taxon>
        <taxon>Actinomycetes</taxon>
        <taxon>Micromonosporales</taxon>
        <taxon>Micromonosporaceae</taxon>
        <taxon>Krasilnikovia</taxon>
    </lineage>
</organism>
<sequence length="80" mass="8708">MKDGERPRTRGSLTQRWWRVGVLSLSVLIVLLSGVAQLLTPPQLMLFGLVVVGPVLAATAADAPRRPPTPHQRAAREHPP</sequence>
<keyword evidence="4" id="KW-1185">Reference proteome</keyword>
<evidence type="ECO:0000256" key="1">
    <source>
        <dbReference type="SAM" id="MobiDB-lite"/>
    </source>
</evidence>
<evidence type="ECO:0008006" key="5">
    <source>
        <dbReference type="Google" id="ProtNLM"/>
    </source>
</evidence>
<proteinExistence type="predicted"/>
<dbReference type="EMBL" id="SHKY01000001">
    <property type="protein sequence ID" value="RZU54485.1"/>
    <property type="molecule type" value="Genomic_DNA"/>
</dbReference>
<keyword evidence="2" id="KW-0472">Membrane</keyword>
<accession>A0A4Q7ZV71</accession>
<comment type="caution">
    <text evidence="3">The sequence shown here is derived from an EMBL/GenBank/DDBJ whole genome shotgun (WGS) entry which is preliminary data.</text>
</comment>
<feature type="transmembrane region" description="Helical" evidence="2">
    <location>
        <begin position="20"/>
        <end position="39"/>
    </location>
</feature>
<name>A0A4Q7ZV71_9ACTN</name>